<evidence type="ECO:0000313" key="2">
    <source>
        <dbReference type="Proteomes" id="UP000031914"/>
    </source>
</evidence>
<proteinExistence type="predicted"/>
<sequence>MAERRVVGDGSTLHRWVVRLVPLLDTVFRRHKRTVSRRWRMDETYIKVKGQ</sequence>
<keyword evidence="2" id="KW-1185">Reference proteome</keyword>
<gene>
    <name evidence="1" type="ORF">CH64_2969</name>
</gene>
<protein>
    <submittedName>
        <fullName evidence="1">Transposase</fullName>
    </submittedName>
</protein>
<accession>A0ABM5SDF9</accession>
<name>A0ABM5SDF9_YERRO</name>
<dbReference type="EMBL" id="CP009787">
    <property type="protein sequence ID" value="AJJ11327.1"/>
    <property type="molecule type" value="Genomic_DNA"/>
</dbReference>
<evidence type="ECO:0000313" key="1">
    <source>
        <dbReference type="EMBL" id="AJJ11327.1"/>
    </source>
</evidence>
<dbReference type="Proteomes" id="UP000031914">
    <property type="component" value="Chromosome"/>
</dbReference>
<organism evidence="1 2">
    <name type="scientific">Yersinia rohdei</name>
    <dbReference type="NCBI Taxonomy" id="29485"/>
    <lineage>
        <taxon>Bacteria</taxon>
        <taxon>Pseudomonadati</taxon>
        <taxon>Pseudomonadota</taxon>
        <taxon>Gammaproteobacteria</taxon>
        <taxon>Enterobacterales</taxon>
        <taxon>Yersiniaceae</taxon>
        <taxon>Yersinia</taxon>
    </lineage>
</organism>
<reference evidence="1 2" key="1">
    <citation type="journal article" date="2015" name="Genome Announc.">
        <title>Thirty-Two Complete Genome Assemblies of Nine Yersinia Species, Including Y. pestis, Y. pseudotuberculosis, and Y. enterocolitica.</title>
        <authorList>
            <person name="Johnson S.L."/>
            <person name="Daligault H.E."/>
            <person name="Davenport K.W."/>
            <person name="Jaissle J."/>
            <person name="Frey K.G."/>
            <person name="Ladner J.T."/>
            <person name="Broomall S.M."/>
            <person name="Bishop-Lilly K.A."/>
            <person name="Bruce D.C."/>
            <person name="Coyne S.R."/>
            <person name="Gibbons H.S."/>
            <person name="Lo C.C."/>
            <person name="Munk A.C."/>
            <person name="Rosenzweig C.N."/>
            <person name="Koroleva G.I."/>
            <person name="Palacios G.F."/>
            <person name="Redden C.L."/>
            <person name="Xu Y."/>
            <person name="Minogue T.D."/>
            <person name="Chain P.S."/>
        </authorList>
    </citation>
    <scope>NUCLEOTIDE SEQUENCE [LARGE SCALE GENOMIC DNA]</scope>
    <source>
        <strain evidence="1 2">YRA</strain>
    </source>
</reference>